<dbReference type="GO" id="GO:0003700">
    <property type="term" value="F:DNA-binding transcription factor activity"/>
    <property type="evidence" value="ECO:0007669"/>
    <property type="project" value="InterPro"/>
</dbReference>
<dbReference type="GO" id="GO:0000976">
    <property type="term" value="F:transcription cis-regulatory region binding"/>
    <property type="evidence" value="ECO:0007669"/>
    <property type="project" value="TreeGrafter"/>
</dbReference>
<dbReference type="SMART" id="SM00338">
    <property type="entry name" value="BRLZ"/>
    <property type="match status" value="1"/>
</dbReference>
<dbReference type="AlphaFoldDB" id="A0AAD7PJU3"/>
<keyword evidence="4" id="KW-0804">Transcription</keyword>
<keyword evidence="3" id="KW-0238">DNA-binding</keyword>
<dbReference type="EMBL" id="JARAOO010000008">
    <property type="protein sequence ID" value="KAJ7958288.1"/>
    <property type="molecule type" value="Genomic_DNA"/>
</dbReference>
<evidence type="ECO:0000259" key="7">
    <source>
        <dbReference type="PROSITE" id="PS50217"/>
    </source>
</evidence>
<dbReference type="Gene3D" id="1.20.5.170">
    <property type="match status" value="1"/>
</dbReference>
<dbReference type="PROSITE" id="PS00036">
    <property type="entry name" value="BZIP_BASIC"/>
    <property type="match status" value="1"/>
</dbReference>
<evidence type="ECO:0000256" key="5">
    <source>
        <dbReference type="ARBA" id="ARBA00023242"/>
    </source>
</evidence>
<dbReference type="InterPro" id="IPR004827">
    <property type="entry name" value="bZIP"/>
</dbReference>
<feature type="domain" description="BZIP" evidence="7">
    <location>
        <begin position="55"/>
        <end position="108"/>
    </location>
</feature>
<feature type="region of interest" description="Disordered" evidence="6">
    <location>
        <begin position="33"/>
        <end position="75"/>
    </location>
</feature>
<dbReference type="SUPFAM" id="SSF57959">
    <property type="entry name" value="Leucine zipper domain"/>
    <property type="match status" value="1"/>
</dbReference>
<dbReference type="KEGG" id="qsa:O6P43_019041"/>
<protein>
    <submittedName>
        <fullName evidence="8">Basic-leucine zipper transcription factor</fullName>
    </submittedName>
</protein>
<evidence type="ECO:0000256" key="3">
    <source>
        <dbReference type="ARBA" id="ARBA00023125"/>
    </source>
</evidence>
<dbReference type="GO" id="GO:0046982">
    <property type="term" value="F:protein heterodimerization activity"/>
    <property type="evidence" value="ECO:0007669"/>
    <property type="project" value="UniProtKB-ARBA"/>
</dbReference>
<evidence type="ECO:0000256" key="6">
    <source>
        <dbReference type="SAM" id="MobiDB-lite"/>
    </source>
</evidence>
<gene>
    <name evidence="8" type="ORF">O6P43_019041</name>
</gene>
<organism evidence="8 9">
    <name type="scientific">Quillaja saponaria</name>
    <name type="common">Soap bark tree</name>
    <dbReference type="NCBI Taxonomy" id="32244"/>
    <lineage>
        <taxon>Eukaryota</taxon>
        <taxon>Viridiplantae</taxon>
        <taxon>Streptophyta</taxon>
        <taxon>Embryophyta</taxon>
        <taxon>Tracheophyta</taxon>
        <taxon>Spermatophyta</taxon>
        <taxon>Magnoliopsida</taxon>
        <taxon>eudicotyledons</taxon>
        <taxon>Gunneridae</taxon>
        <taxon>Pentapetalae</taxon>
        <taxon>rosids</taxon>
        <taxon>fabids</taxon>
        <taxon>Fabales</taxon>
        <taxon>Quillajaceae</taxon>
        <taxon>Quillaja</taxon>
    </lineage>
</organism>
<keyword evidence="9" id="KW-1185">Reference proteome</keyword>
<feature type="compositionally biased region" description="Low complexity" evidence="6">
    <location>
        <begin position="34"/>
        <end position="44"/>
    </location>
</feature>
<evidence type="ECO:0000256" key="4">
    <source>
        <dbReference type="ARBA" id="ARBA00023163"/>
    </source>
</evidence>
<dbReference type="GO" id="GO:0045893">
    <property type="term" value="P:positive regulation of DNA-templated transcription"/>
    <property type="evidence" value="ECO:0007669"/>
    <property type="project" value="TreeGrafter"/>
</dbReference>
<comment type="caution">
    <text evidence="8">The sequence shown here is derived from an EMBL/GenBank/DDBJ whole genome shotgun (WGS) entry which is preliminary data.</text>
</comment>
<evidence type="ECO:0000256" key="2">
    <source>
        <dbReference type="ARBA" id="ARBA00023015"/>
    </source>
</evidence>
<comment type="subcellular location">
    <subcellularLocation>
        <location evidence="1">Nucleus</location>
    </subcellularLocation>
</comment>
<accession>A0AAD7PJU3</accession>
<dbReference type="FunFam" id="1.20.5.170:FF:000020">
    <property type="entry name" value="BZIP transcription factor"/>
    <property type="match status" value="1"/>
</dbReference>
<evidence type="ECO:0000313" key="8">
    <source>
        <dbReference type="EMBL" id="KAJ7958288.1"/>
    </source>
</evidence>
<dbReference type="PROSITE" id="PS50217">
    <property type="entry name" value="BZIP"/>
    <property type="match status" value="1"/>
</dbReference>
<evidence type="ECO:0000256" key="1">
    <source>
        <dbReference type="ARBA" id="ARBA00004123"/>
    </source>
</evidence>
<dbReference type="PANTHER" id="PTHR45764">
    <property type="entry name" value="BZIP TRANSCRIPTION FACTOR 44"/>
    <property type="match status" value="1"/>
</dbReference>
<dbReference type="Pfam" id="PF00170">
    <property type="entry name" value="bZIP_1"/>
    <property type="match status" value="1"/>
</dbReference>
<proteinExistence type="predicted"/>
<name>A0AAD7PJU3_QUISA</name>
<sequence>MFSEQEAVQFSYPPVFETGFTADEIQELLSLIQSGDPSSPSSGSHESNGLVYMNQDRKHRRMISNRESARRSRWRKKRHLADLTDQVNRFKVEKRELKNQLGLIMHQLYVVSRENDLLTYESITLLHRLSGLHRILSTTPINNH</sequence>
<keyword evidence="5" id="KW-0539">Nucleus</keyword>
<dbReference type="InterPro" id="IPR045314">
    <property type="entry name" value="bZIP_plant_GBF1"/>
</dbReference>
<dbReference type="CDD" id="cd14702">
    <property type="entry name" value="bZIP_plant_GBF1"/>
    <property type="match status" value="1"/>
</dbReference>
<dbReference type="InterPro" id="IPR046347">
    <property type="entry name" value="bZIP_sf"/>
</dbReference>
<dbReference type="PANTHER" id="PTHR45764:SF52">
    <property type="entry name" value="BASIC LEUCINE ZIPPER 4"/>
    <property type="match status" value="1"/>
</dbReference>
<evidence type="ECO:0000313" key="9">
    <source>
        <dbReference type="Proteomes" id="UP001163823"/>
    </source>
</evidence>
<dbReference type="GO" id="GO:0005634">
    <property type="term" value="C:nucleus"/>
    <property type="evidence" value="ECO:0007669"/>
    <property type="project" value="UniProtKB-SubCell"/>
</dbReference>
<reference evidence="8" key="1">
    <citation type="journal article" date="2023" name="Science">
        <title>Elucidation of the pathway for biosynthesis of saponin adjuvants from the soapbark tree.</title>
        <authorList>
            <person name="Reed J."/>
            <person name="Orme A."/>
            <person name="El-Demerdash A."/>
            <person name="Owen C."/>
            <person name="Martin L.B.B."/>
            <person name="Misra R.C."/>
            <person name="Kikuchi S."/>
            <person name="Rejzek M."/>
            <person name="Martin A.C."/>
            <person name="Harkess A."/>
            <person name="Leebens-Mack J."/>
            <person name="Louveau T."/>
            <person name="Stephenson M.J."/>
            <person name="Osbourn A."/>
        </authorList>
    </citation>
    <scope>NUCLEOTIDE SEQUENCE</scope>
    <source>
        <strain evidence="8">S10</strain>
    </source>
</reference>
<keyword evidence="2" id="KW-0805">Transcription regulation</keyword>
<dbReference type="Proteomes" id="UP001163823">
    <property type="component" value="Chromosome 8"/>
</dbReference>